<dbReference type="Pfam" id="PF01320">
    <property type="entry name" value="Colicin_Pyocin"/>
    <property type="match status" value="1"/>
</dbReference>
<reference evidence="4" key="2">
    <citation type="submission" date="2012-01" db="EMBL/GenBank/DDBJ databases">
        <title>Complete sequence of chromosome of Rahnella aquatilis CIP 78.65.</title>
        <authorList>
            <person name="Lucas S."/>
            <person name="Han J."/>
            <person name="Lapidus A."/>
            <person name="Cheng J.-F."/>
            <person name="Goodwin L."/>
            <person name="Pitluck S."/>
            <person name="Peters L."/>
            <person name="Ovchinnikova G."/>
            <person name="Held B."/>
            <person name="Detter J.C."/>
            <person name="Han C."/>
            <person name="Tapia R."/>
            <person name="Land M."/>
            <person name="Hauser L."/>
            <person name="Kyrpides N."/>
            <person name="Ivanova N."/>
            <person name="Pagani I."/>
            <person name="Sobecky P."/>
            <person name="Martinez R."/>
            <person name="Woyke T."/>
        </authorList>
    </citation>
    <scope>NUCLEOTIDE SEQUENCE [LARGE SCALE GENOMIC DNA]</scope>
    <source>
        <strain evidence="4">ATCC 33071 / DSM 4594 / JCM 1683 / NBRC 105701 / NCIMB 13365 / CIP 78.65</strain>
    </source>
</reference>
<dbReference type="RefSeq" id="WP_015698525.1">
    <property type="nucleotide sequence ID" value="NC_016818.1"/>
</dbReference>
<dbReference type="HOGENOM" id="CLU_174792_0_0_6"/>
<dbReference type="EMBL" id="CP003244">
    <property type="protein sequence ID" value="AEX53451.1"/>
    <property type="molecule type" value="Genomic_DNA"/>
</dbReference>
<dbReference type="STRING" id="745277.Rahaq2_3658"/>
<proteinExistence type="inferred from homology"/>
<dbReference type="InterPro" id="IPR000290">
    <property type="entry name" value="Colicin_pyocin"/>
</dbReference>
<reference evidence="3 4" key="1">
    <citation type="journal article" date="2012" name="J. Bacteriol.">
        <title>Complete Genome Sequence of Rahnella aquatilis CIP 78.65.</title>
        <authorList>
            <person name="Martinez R.J."/>
            <person name="Bruce D."/>
            <person name="Detter C."/>
            <person name="Goodwin L.A."/>
            <person name="Han J."/>
            <person name="Han C.S."/>
            <person name="Held B."/>
            <person name="Land M.L."/>
            <person name="Mikhailova N."/>
            <person name="Nolan M."/>
            <person name="Pennacchio L."/>
            <person name="Pitluck S."/>
            <person name="Tapia R."/>
            <person name="Woyke T."/>
            <person name="Sobecky P.A."/>
        </authorList>
    </citation>
    <scope>NUCLEOTIDE SEQUENCE [LARGE SCALE GENOMIC DNA]</scope>
    <source>
        <strain evidence="4">ATCC 33071 / DSM 4594 / JCM 1683 / NBRC 105701 / NCIMB 13365 / CIP 78.65</strain>
    </source>
</reference>
<accession>H2IPE3</accession>
<dbReference type="InterPro" id="IPR035900">
    <property type="entry name" value="Colicin_E_sf"/>
</dbReference>
<dbReference type="GO" id="GO:0015643">
    <property type="term" value="F:toxic substance binding"/>
    <property type="evidence" value="ECO:0007669"/>
    <property type="project" value="InterPro"/>
</dbReference>
<dbReference type="Gene3D" id="1.10.1200.20">
    <property type="entry name" value="Colicin E immunity protein"/>
    <property type="match status" value="1"/>
</dbReference>
<organism evidence="3 4">
    <name type="scientific">Rahnella aquatilis (strain ATCC 33071 / DSM 4594 / JCM 1683 / NBRC 105701 / NCIMB 13365 / CIP 78.65)</name>
    <dbReference type="NCBI Taxonomy" id="745277"/>
    <lineage>
        <taxon>Bacteria</taxon>
        <taxon>Pseudomonadati</taxon>
        <taxon>Pseudomonadota</taxon>
        <taxon>Gammaproteobacteria</taxon>
        <taxon>Enterobacterales</taxon>
        <taxon>Yersiniaceae</taxon>
        <taxon>Rahnella</taxon>
    </lineage>
</organism>
<evidence type="ECO:0000256" key="2">
    <source>
        <dbReference type="ARBA" id="ARBA00023025"/>
    </source>
</evidence>
<dbReference type="PRINTS" id="PR01299">
    <property type="entry name" value="PYOCIN"/>
</dbReference>
<name>H2IPE3_RAHAC</name>
<gene>
    <name evidence="3" type="ordered locus">Rahaq2_3658</name>
</gene>
<dbReference type="AlphaFoldDB" id="H2IPE3"/>
<evidence type="ECO:0000313" key="3">
    <source>
        <dbReference type="EMBL" id="AEX53451.1"/>
    </source>
</evidence>
<evidence type="ECO:0000313" key="4">
    <source>
        <dbReference type="Proteomes" id="UP000009010"/>
    </source>
</evidence>
<dbReference type="SUPFAM" id="SSF47345">
    <property type="entry name" value="Colicin E immunity proteins"/>
    <property type="match status" value="1"/>
</dbReference>
<comment type="similarity">
    <text evidence="1">Belongs to the colicins ColE2/ColE8/ColE9 and pyocins S1/S2 family.</text>
</comment>
<dbReference type="Proteomes" id="UP000009010">
    <property type="component" value="Chromosome"/>
</dbReference>
<dbReference type="OrthoDB" id="6810874at2"/>
<keyword evidence="2" id="KW-0079">Bacteriocin immunity</keyword>
<protein>
    <submittedName>
        <fullName evidence="3">Colicin immunity protein / pyocin immunity protein</fullName>
    </submittedName>
</protein>
<keyword evidence="4" id="KW-1185">Reference proteome</keyword>
<evidence type="ECO:0000256" key="1">
    <source>
        <dbReference type="ARBA" id="ARBA00009346"/>
    </source>
</evidence>
<dbReference type="CDD" id="cd16363">
    <property type="entry name" value="Col_Im_like"/>
    <property type="match status" value="1"/>
</dbReference>
<dbReference type="KEGG" id="raq:Rahaq2_3658"/>
<dbReference type="GO" id="GO:0030153">
    <property type="term" value="P:bacteriocin immunity"/>
    <property type="evidence" value="ECO:0007669"/>
    <property type="project" value="UniProtKB-KW"/>
</dbReference>
<sequence length="84" mass="9385">MDKTILSDFTESEFLDFVTGICKDTYKTEQEHISAVLLFELLTEHPAGSDLIYYPESGVDNTPVGIVKTIKEWRAANGKPGFKS</sequence>